<proteinExistence type="predicted"/>
<sequence length="83" mass="8961">GTRRLTIAVELAAEFTRAMEADPLLPPELLPQPWPGTRARALAARCWSLLEERDGRDDNGIRLFSLYGDIGRHGTGTGTGTAG</sequence>
<name>A0ABW3E275_9ACTN</name>
<organism evidence="2 3">
    <name type="scientific">Streptosporangium algeriense</name>
    <dbReference type="NCBI Taxonomy" id="1682748"/>
    <lineage>
        <taxon>Bacteria</taxon>
        <taxon>Bacillati</taxon>
        <taxon>Actinomycetota</taxon>
        <taxon>Actinomycetes</taxon>
        <taxon>Streptosporangiales</taxon>
        <taxon>Streptosporangiaceae</taxon>
        <taxon>Streptosporangium</taxon>
    </lineage>
</organism>
<protein>
    <submittedName>
        <fullName evidence="2">PaaX family transcriptional regulator C-terminal domain-containing protein</fullName>
    </submittedName>
</protein>
<reference evidence="3" key="1">
    <citation type="journal article" date="2019" name="Int. J. Syst. Evol. Microbiol.">
        <title>The Global Catalogue of Microorganisms (GCM) 10K type strain sequencing project: providing services to taxonomists for standard genome sequencing and annotation.</title>
        <authorList>
            <consortium name="The Broad Institute Genomics Platform"/>
            <consortium name="The Broad Institute Genome Sequencing Center for Infectious Disease"/>
            <person name="Wu L."/>
            <person name="Ma J."/>
        </authorList>
    </citation>
    <scope>NUCLEOTIDE SEQUENCE [LARGE SCALE GENOMIC DNA]</scope>
    <source>
        <strain evidence="3">CCUG 62974</strain>
    </source>
</reference>
<accession>A0ABW3E275</accession>
<evidence type="ECO:0000259" key="1">
    <source>
        <dbReference type="Pfam" id="PF08223"/>
    </source>
</evidence>
<gene>
    <name evidence="2" type="ORF">ACFQ08_37125</name>
</gene>
<feature type="non-terminal residue" evidence="2">
    <location>
        <position position="1"/>
    </location>
</feature>
<evidence type="ECO:0000313" key="2">
    <source>
        <dbReference type="EMBL" id="MFD0890200.1"/>
    </source>
</evidence>
<dbReference type="Gene3D" id="1.20.58.1460">
    <property type="match status" value="1"/>
</dbReference>
<comment type="caution">
    <text evidence="2">The sequence shown here is derived from an EMBL/GenBank/DDBJ whole genome shotgun (WGS) entry which is preliminary data.</text>
</comment>
<keyword evidence="3" id="KW-1185">Reference proteome</keyword>
<dbReference type="Proteomes" id="UP001597024">
    <property type="component" value="Unassembled WGS sequence"/>
</dbReference>
<evidence type="ECO:0000313" key="3">
    <source>
        <dbReference type="Proteomes" id="UP001597024"/>
    </source>
</evidence>
<dbReference type="EMBL" id="JBHTHX010002279">
    <property type="protein sequence ID" value="MFD0890200.1"/>
    <property type="molecule type" value="Genomic_DNA"/>
</dbReference>
<feature type="domain" description="Transcriptional repressor PaaX-like C-terminal" evidence="1">
    <location>
        <begin position="9"/>
        <end position="52"/>
    </location>
</feature>
<dbReference type="Pfam" id="PF08223">
    <property type="entry name" value="PaaX_C"/>
    <property type="match status" value="1"/>
</dbReference>
<dbReference type="InterPro" id="IPR013225">
    <property type="entry name" value="PaaX_C"/>
</dbReference>